<organism evidence="3 4">
    <name type="scientific">Paramuricea clavata</name>
    <name type="common">Red gorgonian</name>
    <name type="synonym">Violescent sea-whip</name>
    <dbReference type="NCBI Taxonomy" id="317549"/>
    <lineage>
        <taxon>Eukaryota</taxon>
        <taxon>Metazoa</taxon>
        <taxon>Cnidaria</taxon>
        <taxon>Anthozoa</taxon>
        <taxon>Octocorallia</taxon>
        <taxon>Malacalcyonacea</taxon>
        <taxon>Plexauridae</taxon>
        <taxon>Paramuricea</taxon>
    </lineage>
</organism>
<dbReference type="Pfam" id="PF05970">
    <property type="entry name" value="PIF1"/>
    <property type="match status" value="1"/>
</dbReference>
<evidence type="ECO:0000313" key="3">
    <source>
        <dbReference type="EMBL" id="CAB3983246.1"/>
    </source>
</evidence>
<dbReference type="GO" id="GO:0005524">
    <property type="term" value="F:ATP binding"/>
    <property type="evidence" value="ECO:0007669"/>
    <property type="project" value="UniProtKB-KW"/>
</dbReference>
<evidence type="ECO:0000256" key="1">
    <source>
        <dbReference type="RuleBase" id="RU363044"/>
    </source>
</evidence>
<dbReference type="EMBL" id="CACRXK020000592">
    <property type="protein sequence ID" value="CAB3983246.1"/>
    <property type="molecule type" value="Genomic_DNA"/>
</dbReference>
<keyword evidence="1 3" id="KW-0347">Helicase</keyword>
<proteinExistence type="inferred from homology"/>
<keyword evidence="1" id="KW-0234">DNA repair</keyword>
<keyword evidence="1" id="KW-0378">Hydrolase</keyword>
<keyword evidence="1" id="KW-0233">DNA recombination</keyword>
<evidence type="ECO:0000313" key="4">
    <source>
        <dbReference type="Proteomes" id="UP001152795"/>
    </source>
</evidence>
<dbReference type="GO" id="GO:0016787">
    <property type="term" value="F:hydrolase activity"/>
    <property type="evidence" value="ECO:0007669"/>
    <property type="project" value="UniProtKB-KW"/>
</dbReference>
<feature type="domain" description="DNA helicase Pif1-like DEAD-box helicase" evidence="2">
    <location>
        <begin position="14"/>
        <end position="177"/>
    </location>
</feature>
<dbReference type="GO" id="GO:0006310">
    <property type="term" value="P:DNA recombination"/>
    <property type="evidence" value="ECO:0007669"/>
    <property type="project" value="UniProtKB-KW"/>
</dbReference>
<dbReference type="InterPro" id="IPR010285">
    <property type="entry name" value="DNA_helicase_pif1-like_DEAD"/>
</dbReference>
<dbReference type="PANTHER" id="PTHR47642">
    <property type="entry name" value="ATP-DEPENDENT DNA HELICASE"/>
    <property type="match status" value="1"/>
</dbReference>
<keyword evidence="4" id="KW-1185">Reference proteome</keyword>
<dbReference type="PANTHER" id="PTHR47642:SF5">
    <property type="entry name" value="ATP-DEPENDENT DNA HELICASE"/>
    <property type="match status" value="1"/>
</dbReference>
<accession>A0A6S7G4J1</accession>
<gene>
    <name evidence="3" type="ORF">PACLA_8A014216</name>
</gene>
<dbReference type="OrthoDB" id="5986699at2759"/>
<protein>
    <recommendedName>
        <fullName evidence="1">ATP-dependent DNA helicase</fullName>
        <ecNumber evidence="1">5.6.2.3</ecNumber>
    </recommendedName>
</protein>
<dbReference type="Gene3D" id="3.40.50.300">
    <property type="entry name" value="P-loop containing nucleotide triphosphate hydrolases"/>
    <property type="match status" value="1"/>
</dbReference>
<comment type="caution">
    <text evidence="3">The sequence shown here is derived from an EMBL/GenBank/DDBJ whole genome shotgun (WGS) entry which is preliminary data.</text>
</comment>
<dbReference type="InterPro" id="IPR027417">
    <property type="entry name" value="P-loop_NTPase"/>
</dbReference>
<dbReference type="AlphaFoldDB" id="A0A6S7G4J1"/>
<dbReference type="GO" id="GO:0000723">
    <property type="term" value="P:telomere maintenance"/>
    <property type="evidence" value="ECO:0007669"/>
    <property type="project" value="InterPro"/>
</dbReference>
<comment type="catalytic activity">
    <reaction evidence="1">
        <text>ATP + H2O = ADP + phosphate + H(+)</text>
        <dbReference type="Rhea" id="RHEA:13065"/>
        <dbReference type="ChEBI" id="CHEBI:15377"/>
        <dbReference type="ChEBI" id="CHEBI:15378"/>
        <dbReference type="ChEBI" id="CHEBI:30616"/>
        <dbReference type="ChEBI" id="CHEBI:43474"/>
        <dbReference type="ChEBI" id="CHEBI:456216"/>
        <dbReference type="EC" id="5.6.2.3"/>
    </reaction>
</comment>
<dbReference type="Proteomes" id="UP001152795">
    <property type="component" value="Unassembled WGS sequence"/>
</dbReference>
<name>A0A6S7G4J1_PARCT</name>
<dbReference type="InterPro" id="IPR051055">
    <property type="entry name" value="PIF1_helicase"/>
</dbReference>
<sequence length="186" mass="20653">MANLNTLKLSKVDPIHIFVTGGGGAGKSHLIKATYHTVTKTFRHAPMNPELPSVLLMAPTGVVAININGTTVNTALAIPRECGNNVPAMSDQRRTQMRLSLAEFKLIIIDEISMVSNMGLPHIHQRLKEIFVTPNSELFAGISVLVFGDFFQLPPIRSATTFSNYKNDTFNLYHPWHVFKMAEHRS</sequence>
<keyword evidence="1" id="KW-0547">Nucleotide-binding</keyword>
<reference evidence="3" key="1">
    <citation type="submission" date="2020-04" db="EMBL/GenBank/DDBJ databases">
        <authorList>
            <person name="Alioto T."/>
            <person name="Alioto T."/>
            <person name="Gomez Garrido J."/>
        </authorList>
    </citation>
    <scope>NUCLEOTIDE SEQUENCE</scope>
    <source>
        <strain evidence="3">A484AB</strain>
    </source>
</reference>
<dbReference type="GO" id="GO:0043139">
    <property type="term" value="F:5'-3' DNA helicase activity"/>
    <property type="evidence" value="ECO:0007669"/>
    <property type="project" value="UniProtKB-EC"/>
</dbReference>
<dbReference type="SUPFAM" id="SSF52540">
    <property type="entry name" value="P-loop containing nucleoside triphosphate hydrolases"/>
    <property type="match status" value="1"/>
</dbReference>
<dbReference type="GO" id="GO:0006281">
    <property type="term" value="P:DNA repair"/>
    <property type="evidence" value="ECO:0007669"/>
    <property type="project" value="UniProtKB-KW"/>
</dbReference>
<evidence type="ECO:0000259" key="2">
    <source>
        <dbReference type="Pfam" id="PF05970"/>
    </source>
</evidence>
<keyword evidence="1" id="KW-0067">ATP-binding</keyword>
<keyword evidence="1" id="KW-0227">DNA damage</keyword>
<comment type="similarity">
    <text evidence="1">Belongs to the helicase family.</text>
</comment>
<dbReference type="EC" id="5.6.2.3" evidence="1"/>
<comment type="cofactor">
    <cofactor evidence="1">
        <name>Mg(2+)</name>
        <dbReference type="ChEBI" id="CHEBI:18420"/>
    </cofactor>
</comment>